<dbReference type="InterPro" id="IPR052022">
    <property type="entry name" value="26kDa_periplasmic_antigen"/>
</dbReference>
<name>A0ABU4WEA9_9FUSO</name>
<organism evidence="2 3">
    <name type="scientific">Candidatus Cetobacterium colombiensis</name>
    <dbReference type="NCBI Taxonomy" id="3073100"/>
    <lineage>
        <taxon>Bacteria</taxon>
        <taxon>Fusobacteriati</taxon>
        <taxon>Fusobacteriota</taxon>
        <taxon>Fusobacteriia</taxon>
        <taxon>Fusobacteriales</taxon>
        <taxon>Fusobacteriaceae</taxon>
        <taxon>Cetobacterium</taxon>
    </lineage>
</organism>
<evidence type="ECO:0000256" key="1">
    <source>
        <dbReference type="SAM" id="Phobius"/>
    </source>
</evidence>
<dbReference type="RefSeq" id="WP_320314213.1">
    <property type="nucleotide sequence ID" value="NZ_JAVIKH010000014.1"/>
</dbReference>
<accession>A0ABU4WEA9</accession>
<sequence>MRNRLNTSYGILGVFIFLGLWILGYTLGESFLKVKKMDRVVTVKGLAEKEVKADVVLWPIDFKVTGNELSEIYSSLERDNSRIIEFLKENGIESDEVTVSAPVIEDKMLYQYNDNVSPFRYVATQTVTVYSTKVDKIYPLTNKIGELVKENIALGSSNQYGVTTDYIYTKLNDLKPEMIEMATKNAREVAEKFAKDSNSSLGKIKSANQGQFTITNRDQHNPQIKNVRVVSTIEYYLVD</sequence>
<keyword evidence="1" id="KW-0472">Membrane</keyword>
<dbReference type="PANTHER" id="PTHR34387">
    <property type="entry name" value="SLR1258 PROTEIN"/>
    <property type="match status" value="1"/>
</dbReference>
<dbReference type="Proteomes" id="UP001279681">
    <property type="component" value="Unassembled WGS sequence"/>
</dbReference>
<gene>
    <name evidence="2" type="ORF">RFV38_10060</name>
</gene>
<evidence type="ECO:0000313" key="3">
    <source>
        <dbReference type="Proteomes" id="UP001279681"/>
    </source>
</evidence>
<reference evidence="3" key="1">
    <citation type="submission" date="2023-07" db="EMBL/GenBank/DDBJ databases">
        <authorList>
            <person name="Colorado M.A."/>
            <person name="Villamil L.M."/>
            <person name="Melo J.F."/>
            <person name="Rodriguez J.A."/>
            <person name="Ruiz R.Y."/>
        </authorList>
    </citation>
    <scope>NUCLEOTIDE SEQUENCE [LARGE SCALE GENOMIC DNA]</scope>
    <source>
        <strain evidence="3">C33</strain>
    </source>
</reference>
<protein>
    <submittedName>
        <fullName evidence="2">SIMPL domain-containing protein</fullName>
    </submittedName>
</protein>
<dbReference type="EMBL" id="JAVIKH010000014">
    <property type="protein sequence ID" value="MDX8336833.1"/>
    <property type="molecule type" value="Genomic_DNA"/>
</dbReference>
<dbReference type="InterPro" id="IPR007497">
    <property type="entry name" value="SIMPL/DUF541"/>
</dbReference>
<feature type="transmembrane region" description="Helical" evidence="1">
    <location>
        <begin position="6"/>
        <end position="27"/>
    </location>
</feature>
<dbReference type="PANTHER" id="PTHR34387:SF2">
    <property type="entry name" value="SLR1258 PROTEIN"/>
    <property type="match status" value="1"/>
</dbReference>
<comment type="caution">
    <text evidence="2">The sequence shown here is derived from an EMBL/GenBank/DDBJ whole genome shotgun (WGS) entry which is preliminary data.</text>
</comment>
<evidence type="ECO:0000313" key="2">
    <source>
        <dbReference type="EMBL" id="MDX8336833.1"/>
    </source>
</evidence>
<dbReference type="InterPro" id="IPR016907">
    <property type="entry name" value="UCP029033"/>
</dbReference>
<keyword evidence="1" id="KW-1133">Transmembrane helix</keyword>
<dbReference type="Pfam" id="PF04402">
    <property type="entry name" value="SIMPL"/>
    <property type="match status" value="1"/>
</dbReference>
<keyword evidence="1" id="KW-0812">Transmembrane</keyword>
<dbReference type="Gene3D" id="3.30.70.2970">
    <property type="entry name" value="Protein of unknown function (DUF541), domain 2"/>
    <property type="match status" value="1"/>
</dbReference>
<keyword evidence="3" id="KW-1185">Reference proteome</keyword>
<proteinExistence type="predicted"/>
<dbReference type="PIRSF" id="PIRSF029033">
    <property type="entry name" value="UCP029033"/>
    <property type="match status" value="1"/>
</dbReference>